<dbReference type="AlphaFoldDB" id="A0AAE0L6U9"/>
<organism evidence="3 4">
    <name type="scientific">Cymbomonas tetramitiformis</name>
    <dbReference type="NCBI Taxonomy" id="36881"/>
    <lineage>
        <taxon>Eukaryota</taxon>
        <taxon>Viridiplantae</taxon>
        <taxon>Chlorophyta</taxon>
        <taxon>Pyramimonadophyceae</taxon>
        <taxon>Pyramimonadales</taxon>
        <taxon>Pyramimonadaceae</taxon>
        <taxon>Cymbomonas</taxon>
    </lineage>
</organism>
<accession>A0AAE0L6U9</accession>
<feature type="transmembrane region" description="Helical" evidence="2">
    <location>
        <begin position="363"/>
        <end position="385"/>
    </location>
</feature>
<proteinExistence type="predicted"/>
<evidence type="ECO:0008006" key="5">
    <source>
        <dbReference type="Google" id="ProtNLM"/>
    </source>
</evidence>
<dbReference type="EMBL" id="LGRX02008132">
    <property type="protein sequence ID" value="KAK3273920.1"/>
    <property type="molecule type" value="Genomic_DNA"/>
</dbReference>
<keyword evidence="2" id="KW-1133">Transmembrane helix</keyword>
<protein>
    <recommendedName>
        <fullName evidence="5">FZ domain-containing protein</fullName>
    </recommendedName>
</protein>
<evidence type="ECO:0000313" key="4">
    <source>
        <dbReference type="Proteomes" id="UP001190700"/>
    </source>
</evidence>
<name>A0AAE0L6U9_9CHLO</name>
<keyword evidence="2" id="KW-0472">Membrane</keyword>
<comment type="caution">
    <text evidence="3">The sequence shown here is derived from an EMBL/GenBank/DDBJ whole genome shotgun (WGS) entry which is preliminary data.</text>
</comment>
<sequence length="423" mass="45877">MGEAKFAIPNKDSLKDKLHKISNVSLTRPAGTGSTSRDDSGSQQPGIKYANQLKMVANLPPKQQRLVLAGIGLNMQKKQQSDCNIFGGAADCKSLPADSDFARMCPNHPLTSDCVYYNEELVEIEDDPMTDLKAEMEEQGDEQCERCLHHEQELWCAGAVPPCGSFQQHVEVAILPAMVQLIDAREQGSSVELMTVVAQAIPTIMQTMSLSMPCREMCYRVINTCGCGKEHTFGSLISSLQENTDDENERKLPSGIGEKIFSKVWDVPICNLYSPANSSDFTGACIPADGVLDEPCSWCGSDNDLSTFVEMQLAGQFAEQVYGWVAGPLGLMDVADEFVGSEEYNDVSDYVDDEGDEGDADDIIIVLVVVGLLLLIGGVASFLFIKTDTLKTLFGRLDDTSGTYRPVNLDSDGLLSPPAATAL</sequence>
<gene>
    <name evidence="3" type="ORF">CYMTET_17867</name>
</gene>
<dbReference type="Proteomes" id="UP001190700">
    <property type="component" value="Unassembled WGS sequence"/>
</dbReference>
<evidence type="ECO:0000256" key="1">
    <source>
        <dbReference type="SAM" id="MobiDB-lite"/>
    </source>
</evidence>
<evidence type="ECO:0000256" key="2">
    <source>
        <dbReference type="SAM" id="Phobius"/>
    </source>
</evidence>
<reference evidence="3 4" key="1">
    <citation type="journal article" date="2015" name="Genome Biol. Evol.">
        <title>Comparative Genomics of a Bacterivorous Green Alga Reveals Evolutionary Causalities and Consequences of Phago-Mixotrophic Mode of Nutrition.</title>
        <authorList>
            <person name="Burns J.A."/>
            <person name="Paasch A."/>
            <person name="Narechania A."/>
            <person name="Kim E."/>
        </authorList>
    </citation>
    <scope>NUCLEOTIDE SEQUENCE [LARGE SCALE GENOMIC DNA]</scope>
    <source>
        <strain evidence="3 4">PLY_AMNH</strain>
    </source>
</reference>
<keyword evidence="4" id="KW-1185">Reference proteome</keyword>
<keyword evidence="2" id="KW-0812">Transmembrane</keyword>
<evidence type="ECO:0000313" key="3">
    <source>
        <dbReference type="EMBL" id="KAK3273920.1"/>
    </source>
</evidence>
<feature type="region of interest" description="Disordered" evidence="1">
    <location>
        <begin position="19"/>
        <end position="45"/>
    </location>
</feature>